<dbReference type="InterPro" id="IPR012373">
    <property type="entry name" value="Ferrdict_sens_TM"/>
</dbReference>
<protein>
    <submittedName>
        <fullName evidence="4">Fe2+-dicitrate sensor protein</fullName>
    </submittedName>
</protein>
<feature type="domain" description="FecR N-terminal" evidence="3">
    <location>
        <begin position="26"/>
        <end position="64"/>
    </location>
</feature>
<keyword evidence="5" id="KW-1185">Reference proteome</keyword>
<evidence type="ECO:0000313" key="5">
    <source>
        <dbReference type="Proteomes" id="UP000245212"/>
    </source>
</evidence>
<feature type="region of interest" description="Disordered" evidence="1">
    <location>
        <begin position="1"/>
        <end position="21"/>
    </location>
</feature>
<dbReference type="Pfam" id="PF16220">
    <property type="entry name" value="DUF4880"/>
    <property type="match status" value="1"/>
</dbReference>
<dbReference type="PIRSF" id="PIRSF018266">
    <property type="entry name" value="FecR"/>
    <property type="match status" value="1"/>
</dbReference>
<dbReference type="InterPro" id="IPR006860">
    <property type="entry name" value="FecR"/>
</dbReference>
<evidence type="ECO:0000259" key="3">
    <source>
        <dbReference type="Pfam" id="PF16220"/>
    </source>
</evidence>
<comment type="caution">
    <text evidence="4">The sequence shown here is derived from an EMBL/GenBank/DDBJ whole genome shotgun (WGS) entry which is preliminary data.</text>
</comment>
<evidence type="ECO:0000259" key="2">
    <source>
        <dbReference type="Pfam" id="PF04773"/>
    </source>
</evidence>
<evidence type="ECO:0000256" key="1">
    <source>
        <dbReference type="SAM" id="MobiDB-lite"/>
    </source>
</evidence>
<proteinExistence type="predicted"/>
<feature type="compositionally biased region" description="Polar residues" evidence="1">
    <location>
        <begin position="12"/>
        <end position="21"/>
    </location>
</feature>
<organism evidence="4 5">
    <name type="scientific">Corticimicrobacter populi</name>
    <dbReference type="NCBI Taxonomy" id="2175229"/>
    <lineage>
        <taxon>Bacteria</taxon>
        <taxon>Pseudomonadati</taxon>
        <taxon>Pseudomonadota</taxon>
        <taxon>Betaproteobacteria</taxon>
        <taxon>Burkholderiales</taxon>
        <taxon>Alcaligenaceae</taxon>
        <taxon>Corticimicrobacter</taxon>
    </lineage>
</organism>
<dbReference type="GO" id="GO:0016989">
    <property type="term" value="F:sigma factor antagonist activity"/>
    <property type="evidence" value="ECO:0007669"/>
    <property type="project" value="TreeGrafter"/>
</dbReference>
<dbReference type="PANTHER" id="PTHR30273">
    <property type="entry name" value="PERIPLASMIC SIGNAL SENSOR AND SIGMA FACTOR ACTIVATOR FECR-RELATED"/>
    <property type="match status" value="1"/>
</dbReference>
<dbReference type="Pfam" id="PF04773">
    <property type="entry name" value="FecR"/>
    <property type="match status" value="1"/>
</dbReference>
<reference evidence="5" key="1">
    <citation type="submission" date="2018-05" db="EMBL/GenBank/DDBJ databases">
        <authorList>
            <person name="Li Y."/>
        </authorList>
    </citation>
    <scope>NUCLEOTIDE SEQUENCE [LARGE SCALE GENOMIC DNA]</scope>
    <source>
        <strain evidence="5">3d-2-2</strain>
    </source>
</reference>
<sequence length="358" mass="38683">MGPPKIVPVMTASPSSPSACTDTPEQTALDWFMRSRNGLDNAQRQALAQWLAADPAHAQAYAEWQEDWDGLDTLPAQQQGALLASARNACQPPAAQRPTPHTGFWSRRWQLTALLASLIVALLLFQLPGTASPSFAHSYATLPGEQQTVELPDGSRIDLDTDTRINVALFDGHREVRLIRGQAMFQVAANSARPFIVAADAARITVVGTQFSVRNTPGQPGADTLQVAVASGHVRVAPEGDSWLPWRAASQIDLTAGQQLRLDTRQSTRPEPAIAADIGAWRNHSLSVDDTPLSHVLAEFARYGHPSPLLADPGIAALRITGTFDTQNMAGFYRLLPRILPVHVEGQNTGTPRITTSH</sequence>
<dbReference type="Gene3D" id="2.60.120.1440">
    <property type="match status" value="1"/>
</dbReference>
<dbReference type="Proteomes" id="UP000245212">
    <property type="component" value="Unassembled WGS sequence"/>
</dbReference>
<name>A0A2V1JXZ5_9BURK</name>
<gene>
    <name evidence="4" type="ORF">DD235_13825</name>
</gene>
<accession>A0A2V1JXZ5</accession>
<feature type="domain" description="FecR protein" evidence="2">
    <location>
        <begin position="139"/>
        <end position="235"/>
    </location>
</feature>
<dbReference type="EMBL" id="QETA01000006">
    <property type="protein sequence ID" value="PWF21868.1"/>
    <property type="molecule type" value="Genomic_DNA"/>
</dbReference>
<evidence type="ECO:0000313" key="4">
    <source>
        <dbReference type="EMBL" id="PWF21868.1"/>
    </source>
</evidence>
<dbReference type="PANTHER" id="PTHR30273:SF2">
    <property type="entry name" value="PROTEIN FECR"/>
    <property type="match status" value="1"/>
</dbReference>
<dbReference type="InterPro" id="IPR032623">
    <property type="entry name" value="FecR_N"/>
</dbReference>
<dbReference type="AlphaFoldDB" id="A0A2V1JXZ5"/>